<evidence type="ECO:0000313" key="6">
    <source>
        <dbReference type="EMBL" id="KZE53312.1"/>
    </source>
</evidence>
<keyword evidence="3" id="KW-0812">Transmembrane</keyword>
<accession>A0A0J5VCU2</accession>
<dbReference type="CDD" id="cd13124">
    <property type="entry name" value="MATE_SpoVB_like"/>
    <property type="match status" value="1"/>
</dbReference>
<dbReference type="Pfam" id="PF01943">
    <property type="entry name" value="Polysacc_synt"/>
    <property type="match status" value="1"/>
</dbReference>
<gene>
    <name evidence="6" type="ORF">AV649_11125</name>
</gene>
<comment type="caution">
    <text evidence="6">The sequence shown here is derived from an EMBL/GenBank/DDBJ whole genome shotgun (WGS) entry which is preliminary data.</text>
</comment>
<dbReference type="PATRIC" id="fig|189381.11.peg.2701"/>
<dbReference type="RefSeq" id="WP_048007145.1">
    <property type="nucleotide sequence ID" value="NZ_BSED01000120.1"/>
</dbReference>
<protein>
    <submittedName>
        <fullName evidence="6">Transporter</fullName>
    </submittedName>
</protein>
<keyword evidence="4" id="KW-1133">Transmembrane helix</keyword>
<dbReference type="InterPro" id="IPR024923">
    <property type="entry name" value="PG_synth_SpoVB"/>
</dbReference>
<dbReference type="OrthoDB" id="9775950at2"/>
<dbReference type="PIRSF" id="PIRSF038958">
    <property type="entry name" value="PG_synth_SpoVB"/>
    <property type="match status" value="1"/>
</dbReference>
<sequence>MDKKMMRGTFFLTSATFISKIIGFLFIIPFTLLVGDTGYALYKYAYGPYTILLSLSTVGLPLAVSKFVAKYNERGNYLAGLNLLRYGLIAMIISGIVSFLLLYFSAPWVVVAFGEGGSGNSREDMIYVVRLVSFALLVVPPMSLLRGYFQGSDSMGPSAMSTVMEQVVRIVFILAGGYLILNVLNGTIKAAVGIATFAAFIGGLASLVLLLWVFWKRRRLIRKQMDESVGNAKIAVFPMFKELTRYAIPFVITGLTIPIYQNIDTFTINRLFMNIGYAFSKVEVINGNIGIAQILVLVPVSLATAFGMTLIPRITSSFESGRIQEVRDSIDQTFQLVLFFTFPAAIGLSAVGTHLFRLMFPSSSDAELGGIILEWYAPAAIIIALFTVTTATMQGINEQKKVVWAIAVGIAVKVVLNILLVPPFKEIGPILATYAGMGVSVLYTLLHIKKAVGFSIRKLIRSLIPIAIVTAIMAAVVLAVEKGVEAAVPSSMGDKGVDLIVTSAGIIAGMVVFIAGSWRLPVVQGILSARKQR</sequence>
<reference evidence="7" key="1">
    <citation type="submission" date="2016-01" db="EMBL/GenBank/DDBJ databases">
        <title>Whole genome sequencing of Bhargavaea cecembensis T14.</title>
        <authorList>
            <person name="Hong K.W."/>
        </authorList>
    </citation>
    <scope>NUCLEOTIDE SEQUENCE [LARGE SCALE GENOMIC DNA]</scope>
    <source>
        <strain evidence="7">M19</strain>
    </source>
</reference>
<evidence type="ECO:0000256" key="5">
    <source>
        <dbReference type="ARBA" id="ARBA00023136"/>
    </source>
</evidence>
<dbReference type="InterPro" id="IPR050833">
    <property type="entry name" value="Poly_Biosynth_Transport"/>
</dbReference>
<evidence type="ECO:0000256" key="1">
    <source>
        <dbReference type="ARBA" id="ARBA00004651"/>
    </source>
</evidence>
<comment type="subcellular location">
    <subcellularLocation>
        <location evidence="1">Cell membrane</location>
        <topology evidence="1">Multi-pass membrane protein</topology>
    </subcellularLocation>
</comment>
<dbReference type="AlphaFoldDB" id="A0A0J5VCU2"/>
<evidence type="ECO:0000313" key="7">
    <source>
        <dbReference type="Proteomes" id="UP000076510"/>
    </source>
</evidence>
<keyword evidence="5" id="KW-0472">Membrane</keyword>
<proteinExistence type="predicted"/>
<name>A0A0J5VCU2_9BACI</name>
<keyword evidence="2" id="KW-1003">Cell membrane</keyword>
<evidence type="ECO:0000256" key="3">
    <source>
        <dbReference type="ARBA" id="ARBA00022692"/>
    </source>
</evidence>
<evidence type="ECO:0000256" key="2">
    <source>
        <dbReference type="ARBA" id="ARBA00022475"/>
    </source>
</evidence>
<evidence type="ECO:0000256" key="4">
    <source>
        <dbReference type="ARBA" id="ARBA00022989"/>
    </source>
</evidence>
<dbReference type="GO" id="GO:0005886">
    <property type="term" value="C:plasma membrane"/>
    <property type="evidence" value="ECO:0007669"/>
    <property type="project" value="UniProtKB-SubCell"/>
</dbReference>
<dbReference type="PANTHER" id="PTHR30250:SF21">
    <property type="entry name" value="LIPID II FLIPPASE MURJ"/>
    <property type="match status" value="1"/>
</dbReference>
<dbReference type="InterPro" id="IPR002797">
    <property type="entry name" value="Polysacc_synth"/>
</dbReference>
<organism evidence="6 7">
    <name type="scientific">Rossellomorea marisflavi</name>
    <dbReference type="NCBI Taxonomy" id="189381"/>
    <lineage>
        <taxon>Bacteria</taxon>
        <taxon>Bacillati</taxon>
        <taxon>Bacillota</taxon>
        <taxon>Bacilli</taxon>
        <taxon>Bacillales</taxon>
        <taxon>Bacillaceae</taxon>
        <taxon>Rossellomorea</taxon>
    </lineage>
</organism>
<dbReference type="PANTHER" id="PTHR30250">
    <property type="entry name" value="PST FAMILY PREDICTED COLANIC ACID TRANSPORTER"/>
    <property type="match status" value="1"/>
</dbReference>
<dbReference type="Proteomes" id="UP000076510">
    <property type="component" value="Unassembled WGS sequence"/>
</dbReference>
<dbReference type="EMBL" id="LQQY01000002">
    <property type="protein sequence ID" value="KZE53312.1"/>
    <property type="molecule type" value="Genomic_DNA"/>
</dbReference>